<dbReference type="InterPro" id="IPR002672">
    <property type="entry name" value="Ribosomal_eL28"/>
</dbReference>
<comment type="similarity">
    <text evidence="1">Belongs to the eukaryotic ribosomal protein eL28 family.</text>
</comment>
<feature type="domain" description="Ribosomal eL28/Mak16" evidence="4">
    <location>
        <begin position="7"/>
        <end position="82"/>
    </location>
</feature>
<dbReference type="EMBL" id="HBIZ01066138">
    <property type="protein sequence ID" value="CAE0787866.1"/>
    <property type="molecule type" value="Transcribed_RNA"/>
</dbReference>
<evidence type="ECO:0000256" key="3">
    <source>
        <dbReference type="ARBA" id="ARBA00023274"/>
    </source>
</evidence>
<keyword evidence="2" id="KW-0689">Ribosomal protein</keyword>
<dbReference type="GO" id="GO:0005840">
    <property type="term" value="C:ribosome"/>
    <property type="evidence" value="ECO:0007669"/>
    <property type="project" value="UniProtKB-KW"/>
</dbReference>
<accession>A0A6T0EI22</accession>
<name>A0A6T0EI22_CHRCT</name>
<organism evidence="6">
    <name type="scientific">Chrysotila carterae</name>
    <name type="common">Marine alga</name>
    <name type="synonym">Syracosphaera carterae</name>
    <dbReference type="NCBI Taxonomy" id="13221"/>
    <lineage>
        <taxon>Eukaryota</taxon>
        <taxon>Haptista</taxon>
        <taxon>Haptophyta</taxon>
        <taxon>Prymnesiophyceae</taxon>
        <taxon>Isochrysidales</taxon>
        <taxon>Isochrysidaceae</taxon>
        <taxon>Chrysotila</taxon>
    </lineage>
</organism>
<dbReference type="Gene3D" id="3.30.390.110">
    <property type="match status" value="1"/>
</dbReference>
<dbReference type="InterPro" id="IPR029004">
    <property type="entry name" value="Ribosomal_eL28/Mak16"/>
</dbReference>
<evidence type="ECO:0000256" key="1">
    <source>
        <dbReference type="ARBA" id="ARBA00007926"/>
    </source>
</evidence>
<dbReference type="GO" id="GO:1990904">
    <property type="term" value="C:ribonucleoprotein complex"/>
    <property type="evidence" value="ECO:0007669"/>
    <property type="project" value="UniProtKB-KW"/>
</dbReference>
<sequence>MNVSAELIWPIVRDTSCFNMTRKQSGRSVMGKAGARFTKEPHNLTGLNNFKFSGLANSQTLSLTPRAEGGVIMVTKSRKSGRVNKASCADGHDAPSGGCCVYHA</sequence>
<gene>
    <name evidence="5" type="ORF">PCAR00345_LOCUS40574</name>
    <name evidence="6" type="ORF">PCAR00345_LOCUS40577</name>
</gene>
<dbReference type="AlphaFoldDB" id="A0A6T0EI22"/>
<dbReference type="GO" id="GO:0003735">
    <property type="term" value="F:structural constituent of ribosome"/>
    <property type="evidence" value="ECO:0007669"/>
    <property type="project" value="InterPro"/>
</dbReference>
<dbReference type="EMBL" id="HBIZ01066141">
    <property type="protein sequence ID" value="CAE0787869.1"/>
    <property type="molecule type" value="Transcribed_RNA"/>
</dbReference>
<dbReference type="GO" id="GO:0006412">
    <property type="term" value="P:translation"/>
    <property type="evidence" value="ECO:0007669"/>
    <property type="project" value="InterPro"/>
</dbReference>
<evidence type="ECO:0000259" key="4">
    <source>
        <dbReference type="Pfam" id="PF01778"/>
    </source>
</evidence>
<keyword evidence="3" id="KW-0687">Ribonucleoprotein</keyword>
<proteinExistence type="inferred from homology"/>
<protein>
    <recommendedName>
        <fullName evidence="4">Ribosomal eL28/Mak16 domain-containing protein</fullName>
    </recommendedName>
</protein>
<reference evidence="6" key="1">
    <citation type="submission" date="2021-01" db="EMBL/GenBank/DDBJ databases">
        <authorList>
            <person name="Corre E."/>
            <person name="Pelletier E."/>
            <person name="Niang G."/>
            <person name="Scheremetjew M."/>
            <person name="Finn R."/>
            <person name="Kale V."/>
            <person name="Holt S."/>
            <person name="Cochrane G."/>
            <person name="Meng A."/>
            <person name="Brown T."/>
            <person name="Cohen L."/>
        </authorList>
    </citation>
    <scope>NUCLEOTIDE SEQUENCE</scope>
    <source>
        <strain evidence="6">CCMP645</strain>
    </source>
</reference>
<evidence type="ECO:0000256" key="2">
    <source>
        <dbReference type="ARBA" id="ARBA00022980"/>
    </source>
</evidence>
<evidence type="ECO:0000313" key="5">
    <source>
        <dbReference type="EMBL" id="CAE0787866.1"/>
    </source>
</evidence>
<dbReference type="PANTHER" id="PTHR10544">
    <property type="entry name" value="60S RIBOSOMAL PROTEIN L28"/>
    <property type="match status" value="1"/>
</dbReference>
<dbReference type="Pfam" id="PF01778">
    <property type="entry name" value="Ribosomal_L28e"/>
    <property type="match status" value="1"/>
</dbReference>
<evidence type="ECO:0000313" key="6">
    <source>
        <dbReference type="EMBL" id="CAE0787869.1"/>
    </source>
</evidence>